<dbReference type="EMBL" id="JAUJEA010000006">
    <property type="protein sequence ID" value="MDN5203103.1"/>
    <property type="molecule type" value="Genomic_DNA"/>
</dbReference>
<dbReference type="SUPFAM" id="SSF53756">
    <property type="entry name" value="UDP-Glycosyltransferase/glycogen phosphorylase"/>
    <property type="match status" value="1"/>
</dbReference>
<dbReference type="Pfam" id="PF13439">
    <property type="entry name" value="Glyco_transf_4"/>
    <property type="match status" value="1"/>
</dbReference>
<dbReference type="Gene3D" id="3.40.50.2000">
    <property type="entry name" value="Glycogen Phosphorylase B"/>
    <property type="match status" value="2"/>
</dbReference>
<dbReference type="Proteomes" id="UP001172082">
    <property type="component" value="Unassembled WGS sequence"/>
</dbReference>
<keyword evidence="3" id="KW-0328">Glycosyltransferase</keyword>
<sequence>MSSKIRILYTIPNFDTAGSGQVLLGIAKNLDPSIFEVHICCNHDRGEYFKKVVESGIKVHIGEFTAPLAPKLNLIPRVLKVARFFKKINPDIVHSFHWSSDFTEALAAKLAGAKWIYTKKNMSWGNKSWKIRSSLANGIVTINPFMKELYFPKKKQVKLVPCSVDQNRFKPGKRNDLIREELGFKSGDKLIICIAAVLEVKGIDKLIEAFEQLPDSNYKLILLGDKSSEYAEELILKVQDKQLDDRIKFLGKKSNVEDYLLASDLFVLPTRNIKRSEALGVALLEAMASGILAIGSDIYGIKFILQDFPELLYDPEDPKELATKIQDVLDLPEEKKSAIKTKFSKIIEERFSVEKEVQDHESFYKGILGKI</sequence>
<evidence type="ECO:0000259" key="2">
    <source>
        <dbReference type="Pfam" id="PF13439"/>
    </source>
</evidence>
<evidence type="ECO:0000313" key="4">
    <source>
        <dbReference type="Proteomes" id="UP001172082"/>
    </source>
</evidence>
<comment type="caution">
    <text evidence="3">The sequence shown here is derived from an EMBL/GenBank/DDBJ whole genome shotgun (WGS) entry which is preliminary data.</text>
</comment>
<dbReference type="Pfam" id="PF00534">
    <property type="entry name" value="Glycos_transf_1"/>
    <property type="match status" value="1"/>
</dbReference>
<dbReference type="RefSeq" id="WP_346753125.1">
    <property type="nucleotide sequence ID" value="NZ_JAUJEA010000006.1"/>
</dbReference>
<organism evidence="3 4">
    <name type="scientific">Splendidivirga corallicola</name>
    <dbReference type="NCBI Taxonomy" id="3051826"/>
    <lineage>
        <taxon>Bacteria</taxon>
        <taxon>Pseudomonadati</taxon>
        <taxon>Bacteroidota</taxon>
        <taxon>Cytophagia</taxon>
        <taxon>Cytophagales</taxon>
        <taxon>Splendidivirgaceae</taxon>
        <taxon>Splendidivirga</taxon>
    </lineage>
</organism>
<evidence type="ECO:0000259" key="1">
    <source>
        <dbReference type="Pfam" id="PF00534"/>
    </source>
</evidence>
<dbReference type="GO" id="GO:0016757">
    <property type="term" value="F:glycosyltransferase activity"/>
    <property type="evidence" value="ECO:0007669"/>
    <property type="project" value="UniProtKB-KW"/>
</dbReference>
<keyword evidence="4" id="KW-1185">Reference proteome</keyword>
<accession>A0ABT8KTZ0</accession>
<evidence type="ECO:0000313" key="3">
    <source>
        <dbReference type="EMBL" id="MDN5203103.1"/>
    </source>
</evidence>
<dbReference type="InterPro" id="IPR001296">
    <property type="entry name" value="Glyco_trans_1"/>
</dbReference>
<proteinExistence type="predicted"/>
<dbReference type="EC" id="2.4.-.-" evidence="3"/>
<keyword evidence="3" id="KW-0808">Transferase</keyword>
<feature type="domain" description="Glycosyl transferase family 1" evidence="1">
    <location>
        <begin position="177"/>
        <end position="340"/>
    </location>
</feature>
<protein>
    <submittedName>
        <fullName evidence="3">Glycosyltransferase</fullName>
        <ecNumber evidence="3">2.4.-.-</ecNumber>
    </submittedName>
</protein>
<dbReference type="InterPro" id="IPR028098">
    <property type="entry name" value="Glyco_trans_4-like_N"/>
</dbReference>
<dbReference type="PANTHER" id="PTHR12526">
    <property type="entry name" value="GLYCOSYLTRANSFERASE"/>
    <property type="match status" value="1"/>
</dbReference>
<name>A0ABT8KTZ0_9BACT</name>
<reference evidence="3" key="1">
    <citation type="submission" date="2023-06" db="EMBL/GenBank/DDBJ databases">
        <title>Genomic of Parafulvivirga corallium.</title>
        <authorList>
            <person name="Wang G."/>
        </authorList>
    </citation>
    <scope>NUCLEOTIDE SEQUENCE</scope>
    <source>
        <strain evidence="3">BMA10</strain>
    </source>
</reference>
<gene>
    <name evidence="3" type="ORF">QQ008_17065</name>
</gene>
<feature type="domain" description="Glycosyltransferase subfamily 4-like N-terminal" evidence="2">
    <location>
        <begin position="18"/>
        <end position="167"/>
    </location>
</feature>